<dbReference type="InterPro" id="IPR036817">
    <property type="entry name" value="Transthyretin/HIU_hydrolase_sf"/>
</dbReference>
<evidence type="ECO:0000259" key="17">
    <source>
        <dbReference type="Pfam" id="PF09349"/>
    </source>
</evidence>
<comment type="subunit">
    <text evidence="6">Homotetramer.</text>
</comment>
<feature type="binding site" evidence="15">
    <location>
        <position position="351"/>
    </location>
    <ligand>
        <name>substrate</name>
    </ligand>
</feature>
<dbReference type="PRINTS" id="PR00189">
    <property type="entry name" value="TRNSTHYRETIN"/>
</dbReference>
<dbReference type="FunFam" id="2.60.40.180:FF:000005">
    <property type="entry name" value="5-hydroxyisourate hydrolase"/>
    <property type="match status" value="1"/>
</dbReference>
<dbReference type="InterPro" id="IPR000895">
    <property type="entry name" value="Transthyretin/HIU_hydrolase"/>
</dbReference>
<dbReference type="GO" id="GO:0005777">
    <property type="term" value="C:peroxisome"/>
    <property type="evidence" value="ECO:0007669"/>
    <property type="project" value="TreeGrafter"/>
</dbReference>
<dbReference type="Gene3D" id="1.10.3330.10">
    <property type="entry name" value="Oxo-4-hydroxy-4-carboxy-5-ureidoimidazoline decarboxylase"/>
    <property type="match status" value="1"/>
</dbReference>
<evidence type="ECO:0000256" key="6">
    <source>
        <dbReference type="ARBA" id="ARBA00011881"/>
    </source>
</evidence>
<accession>A0A7S2EK90</accession>
<evidence type="ECO:0000256" key="1">
    <source>
        <dbReference type="ARBA" id="ARBA00001043"/>
    </source>
</evidence>
<dbReference type="InterPro" id="IPR018020">
    <property type="entry name" value="OHCU_decarboxylase"/>
</dbReference>
<feature type="domain" description="Transthyretin/hydroxyisourate hydrolase" evidence="16">
    <location>
        <begin position="239"/>
        <end position="353"/>
    </location>
</feature>
<dbReference type="SUPFAM" id="SSF158694">
    <property type="entry name" value="UraD-Like"/>
    <property type="match status" value="1"/>
</dbReference>
<dbReference type="GO" id="GO:0006144">
    <property type="term" value="P:purine nucleobase metabolic process"/>
    <property type="evidence" value="ECO:0007669"/>
    <property type="project" value="UniProtKB-KW"/>
</dbReference>
<dbReference type="EMBL" id="HBGN01026238">
    <property type="protein sequence ID" value="CAD9341602.1"/>
    <property type="molecule type" value="Transcribed_RNA"/>
</dbReference>
<protein>
    <recommendedName>
        <fullName evidence="14">Parahox neighbor</fullName>
        <ecNumber evidence="8">3.5.2.17</ecNumber>
        <ecNumber evidence="7">4.1.1.97</ecNumber>
    </recommendedName>
    <alternativeName>
        <fullName evidence="13">Ureidoimidazoline (2-oxo-4-hydroxy-4-carboxy-5-) decarboxylase</fullName>
    </alternativeName>
</protein>
<evidence type="ECO:0000259" key="16">
    <source>
        <dbReference type="Pfam" id="PF00576"/>
    </source>
</evidence>
<evidence type="ECO:0000256" key="15">
    <source>
        <dbReference type="PIRSR" id="PIRSR600895-51"/>
    </source>
</evidence>
<evidence type="ECO:0000256" key="4">
    <source>
        <dbReference type="ARBA" id="ARBA00004754"/>
    </source>
</evidence>
<evidence type="ECO:0000256" key="12">
    <source>
        <dbReference type="ARBA" id="ARBA00023239"/>
    </source>
</evidence>
<feature type="binding site" evidence="15">
    <location>
        <position position="281"/>
    </location>
    <ligand>
        <name>substrate</name>
    </ligand>
</feature>
<keyword evidence="12" id="KW-0456">Lyase</keyword>
<dbReference type="Pfam" id="PF00576">
    <property type="entry name" value="Transthyretin"/>
    <property type="match status" value="1"/>
</dbReference>
<dbReference type="GO" id="GO:0000255">
    <property type="term" value="P:allantoin metabolic process"/>
    <property type="evidence" value="ECO:0007669"/>
    <property type="project" value="InterPro"/>
</dbReference>
<organism evidence="18">
    <name type="scientific">Ditylum brightwellii</name>
    <dbReference type="NCBI Taxonomy" id="49249"/>
    <lineage>
        <taxon>Eukaryota</taxon>
        <taxon>Sar</taxon>
        <taxon>Stramenopiles</taxon>
        <taxon>Ochrophyta</taxon>
        <taxon>Bacillariophyta</taxon>
        <taxon>Mediophyceae</taxon>
        <taxon>Lithodesmiophycidae</taxon>
        <taxon>Lithodesmiales</taxon>
        <taxon>Lithodesmiaceae</taxon>
        <taxon>Ditylum</taxon>
    </lineage>
</organism>
<dbReference type="InterPro" id="IPR036778">
    <property type="entry name" value="OHCU_decarboxylase_sf"/>
</dbReference>
<evidence type="ECO:0000256" key="8">
    <source>
        <dbReference type="ARBA" id="ARBA00012609"/>
    </source>
</evidence>
<dbReference type="EC" id="4.1.1.97" evidence="7"/>
<dbReference type="GO" id="GO:0019628">
    <property type="term" value="P:urate catabolic process"/>
    <property type="evidence" value="ECO:0007669"/>
    <property type="project" value="UniProtKB-UniPathway"/>
</dbReference>
<comment type="similarity">
    <text evidence="5">Belongs to the OHCU decarboxylase family.</text>
</comment>
<evidence type="ECO:0000256" key="13">
    <source>
        <dbReference type="ARBA" id="ARBA00030624"/>
    </source>
</evidence>
<dbReference type="GO" id="GO:0033971">
    <property type="term" value="F:hydroxyisourate hydrolase activity"/>
    <property type="evidence" value="ECO:0007669"/>
    <property type="project" value="UniProtKB-EC"/>
</dbReference>
<dbReference type="UniPathway" id="UPA00394">
    <property type="reaction ID" value="UER00652"/>
</dbReference>
<comment type="function">
    <text evidence="3">Catalyzes the stereoselective decarboxylation of 2-oxo-4-hydroxy-4-carboxy-5-ureidoimidazoline (OHCU) to (S)-allantoin.</text>
</comment>
<comment type="catalytic activity">
    <reaction evidence="1">
        <text>5-hydroxyisourate + H2O = 5-hydroxy-2-oxo-4-ureido-2,5-dihydro-1H-imidazole-5-carboxylate + H(+)</text>
        <dbReference type="Rhea" id="RHEA:23736"/>
        <dbReference type="ChEBI" id="CHEBI:15377"/>
        <dbReference type="ChEBI" id="CHEBI:15378"/>
        <dbReference type="ChEBI" id="CHEBI:18072"/>
        <dbReference type="ChEBI" id="CHEBI:58639"/>
        <dbReference type="EC" id="3.5.2.17"/>
    </reaction>
</comment>
<evidence type="ECO:0000256" key="7">
    <source>
        <dbReference type="ARBA" id="ARBA00012257"/>
    </source>
</evidence>
<dbReference type="AlphaFoldDB" id="A0A7S2EK90"/>
<dbReference type="InterPro" id="IPR014306">
    <property type="entry name" value="Hydroxyisourate_hydrolase"/>
</dbReference>
<dbReference type="SUPFAM" id="SSF49472">
    <property type="entry name" value="Transthyretin (synonym: prealbumin)"/>
    <property type="match status" value="1"/>
</dbReference>
<keyword evidence="11" id="KW-0378">Hydrolase</keyword>
<dbReference type="InterPro" id="IPR023418">
    <property type="entry name" value="Thyroxine_BS"/>
</dbReference>
<keyword evidence="9" id="KW-0659">Purine metabolism</keyword>
<evidence type="ECO:0000256" key="5">
    <source>
        <dbReference type="ARBA" id="ARBA00005793"/>
    </source>
</evidence>
<evidence type="ECO:0000256" key="3">
    <source>
        <dbReference type="ARBA" id="ARBA00002506"/>
    </source>
</evidence>
<proteinExistence type="inferred from homology"/>
<comment type="pathway">
    <text evidence="4">Purine metabolism; urate degradation; (S)-allantoin from urate: step 3/3.</text>
</comment>
<dbReference type="CDD" id="cd05822">
    <property type="entry name" value="TLP_HIUase"/>
    <property type="match status" value="1"/>
</dbReference>
<evidence type="ECO:0000256" key="11">
    <source>
        <dbReference type="ARBA" id="ARBA00022801"/>
    </source>
</evidence>
<dbReference type="PANTHER" id="PTHR43466:SF1">
    <property type="entry name" value="2-OXO-4-HYDROXY-4-CARBOXY-5-UREIDOIMIDAZOLINE DECARBOXYLASE-RELATED"/>
    <property type="match status" value="1"/>
</dbReference>
<evidence type="ECO:0000256" key="9">
    <source>
        <dbReference type="ARBA" id="ARBA00022631"/>
    </source>
</evidence>
<dbReference type="EC" id="3.5.2.17" evidence="8"/>
<sequence>MRRRIQTPKEYYAALLICCLVLTITSILHSPKVSSTKAPFITTIPTRKTFNMSSEEKPTVPDLLNRSKEDIIAYLGGIYEHSSWVAEQFHESLQTQNSTAAPKTVSELFRAMKEIVNNASHESKLELLKNHPDLCEKIERLSNLTEASRVEQSRAGLGSLTSDERAKFTSLNNAYKAKFGFPFILAVRNATKYTVLSSIEGRVGNMVEAEFVAALGQVHKIAWMRLLAGVRIDNPAGFLTCHVLDTANGCPAANMRIHLKRLSPPESAGFIAEYKTNSDGRLPSGPALKGTDFQVGVYEWTFFVGDYFASKNNELTGTPFLDEVPIRFGIDDPEEHYHVPLLVSPWSFSTYRGS</sequence>
<dbReference type="InterPro" id="IPR023416">
    <property type="entry name" value="Transthyretin/HIU_hydrolase_d"/>
</dbReference>
<dbReference type="InterPro" id="IPR023419">
    <property type="entry name" value="Transthyretin_CS"/>
</dbReference>
<feature type="binding site" evidence="15">
    <location>
        <position position="242"/>
    </location>
    <ligand>
        <name>substrate</name>
    </ligand>
</feature>
<evidence type="ECO:0000256" key="10">
    <source>
        <dbReference type="ARBA" id="ARBA00022793"/>
    </source>
</evidence>
<evidence type="ECO:0000256" key="2">
    <source>
        <dbReference type="ARBA" id="ARBA00001163"/>
    </source>
</evidence>
<feature type="domain" description="Oxo-4-hydroxy-4-carboxy-5-ureidoimidazoline decarboxylase" evidence="17">
    <location>
        <begin position="67"/>
        <end position="226"/>
    </location>
</feature>
<name>A0A7S2EK90_9STRA</name>
<dbReference type="InterPro" id="IPR017580">
    <property type="entry name" value="OHCU_decarboxylase-1"/>
</dbReference>
<reference evidence="18" key="1">
    <citation type="submission" date="2021-01" db="EMBL/GenBank/DDBJ databases">
        <authorList>
            <person name="Corre E."/>
            <person name="Pelletier E."/>
            <person name="Niang G."/>
            <person name="Scheremetjew M."/>
            <person name="Finn R."/>
            <person name="Kale V."/>
            <person name="Holt S."/>
            <person name="Cochrane G."/>
            <person name="Meng A."/>
            <person name="Brown T."/>
            <person name="Cohen L."/>
        </authorList>
    </citation>
    <scope>NUCLEOTIDE SEQUENCE</scope>
    <source>
        <strain evidence="18">Pop2</strain>
    </source>
</reference>
<dbReference type="PROSITE" id="PS00768">
    <property type="entry name" value="TRANSTHYRETIN_1"/>
    <property type="match status" value="1"/>
</dbReference>
<dbReference type="PANTHER" id="PTHR43466">
    <property type="entry name" value="2-OXO-4-HYDROXY-4-CARBOXY-5-UREIDOIMIDAZOLINE DECARBOXYLASE-RELATED"/>
    <property type="match status" value="1"/>
</dbReference>
<dbReference type="NCBIfam" id="TIGR03164">
    <property type="entry name" value="UHCUDC"/>
    <property type="match status" value="1"/>
</dbReference>
<keyword evidence="10" id="KW-0210">Decarboxylase</keyword>
<dbReference type="NCBIfam" id="TIGR02962">
    <property type="entry name" value="hdxy_isourate"/>
    <property type="match status" value="1"/>
</dbReference>
<evidence type="ECO:0000313" key="18">
    <source>
        <dbReference type="EMBL" id="CAD9341602.1"/>
    </source>
</evidence>
<evidence type="ECO:0000256" key="14">
    <source>
        <dbReference type="ARBA" id="ARBA00032116"/>
    </source>
</evidence>
<gene>
    <name evidence="18" type="ORF">DBRI1063_LOCUS16860</name>
</gene>
<dbReference type="Gene3D" id="2.60.40.180">
    <property type="entry name" value="Transthyretin/hydroxyisourate hydrolase domain"/>
    <property type="match status" value="1"/>
</dbReference>
<dbReference type="PROSITE" id="PS00769">
    <property type="entry name" value="TRANSTHYRETIN_2"/>
    <property type="match status" value="1"/>
</dbReference>
<dbReference type="GO" id="GO:0051997">
    <property type="term" value="F:2-oxo-4-hydroxy-4-carboxy-5-ureidoimidazoline decarboxylase activity"/>
    <property type="evidence" value="ECO:0007669"/>
    <property type="project" value="UniProtKB-EC"/>
</dbReference>
<comment type="catalytic activity">
    <reaction evidence="2">
        <text>5-hydroxy-2-oxo-4-ureido-2,5-dihydro-1H-imidazole-5-carboxylate + H(+) = (S)-allantoin + CO2</text>
        <dbReference type="Rhea" id="RHEA:26301"/>
        <dbReference type="ChEBI" id="CHEBI:15378"/>
        <dbReference type="ChEBI" id="CHEBI:15678"/>
        <dbReference type="ChEBI" id="CHEBI:16526"/>
        <dbReference type="ChEBI" id="CHEBI:58639"/>
        <dbReference type="EC" id="4.1.1.97"/>
    </reaction>
</comment>
<dbReference type="Pfam" id="PF09349">
    <property type="entry name" value="OHCU_decarbox"/>
    <property type="match status" value="1"/>
</dbReference>